<evidence type="ECO:0000313" key="1">
    <source>
        <dbReference type="EMBL" id="AWP09363.1"/>
    </source>
</evidence>
<accession>A0A2U9BZT2</accession>
<dbReference type="Proteomes" id="UP000246464">
    <property type="component" value="Chromosome 11"/>
</dbReference>
<name>A0A2U9BZT2_SCOMX</name>
<reference evidence="1 2" key="1">
    <citation type="submission" date="2017-12" db="EMBL/GenBank/DDBJ databases">
        <title>Integrating genomic resources of turbot (Scophthalmus maximus) in depth evaluation of genetic and physical mapping variation across individuals.</title>
        <authorList>
            <person name="Martinez P."/>
        </authorList>
    </citation>
    <scope>NUCLEOTIDE SEQUENCE [LARGE SCALE GENOMIC DNA]</scope>
</reference>
<dbReference type="EMBL" id="CP026253">
    <property type="protein sequence ID" value="AWP09363.1"/>
    <property type="molecule type" value="Genomic_DNA"/>
</dbReference>
<protein>
    <submittedName>
        <fullName evidence="1">Uncharacterized protein</fullName>
    </submittedName>
</protein>
<gene>
    <name evidence="1" type="ORF">SMAX5B_002637</name>
</gene>
<organism evidence="1 2">
    <name type="scientific">Scophthalmus maximus</name>
    <name type="common">Turbot</name>
    <name type="synonym">Psetta maxima</name>
    <dbReference type="NCBI Taxonomy" id="52904"/>
    <lineage>
        <taxon>Eukaryota</taxon>
        <taxon>Metazoa</taxon>
        <taxon>Chordata</taxon>
        <taxon>Craniata</taxon>
        <taxon>Vertebrata</taxon>
        <taxon>Euteleostomi</taxon>
        <taxon>Actinopterygii</taxon>
        <taxon>Neopterygii</taxon>
        <taxon>Teleostei</taxon>
        <taxon>Neoteleostei</taxon>
        <taxon>Acanthomorphata</taxon>
        <taxon>Carangaria</taxon>
        <taxon>Pleuronectiformes</taxon>
        <taxon>Pleuronectoidei</taxon>
        <taxon>Scophthalmidae</taxon>
        <taxon>Scophthalmus</taxon>
    </lineage>
</organism>
<keyword evidence="2" id="KW-1185">Reference proteome</keyword>
<evidence type="ECO:0000313" key="2">
    <source>
        <dbReference type="Proteomes" id="UP000246464"/>
    </source>
</evidence>
<proteinExistence type="predicted"/>
<sequence>MNERTRPPRISSAVVKANPPKEELVPRRDLTGDGRAGSWALWSTFAFEGTSVTAHAFICADMGKVPLRVEGRRQRVPVCALSVGFVATLSFIR</sequence>
<dbReference type="AlphaFoldDB" id="A0A2U9BZT2"/>